<comment type="caution">
    <text evidence="2">The sequence shown here is derived from an EMBL/GenBank/DDBJ whole genome shotgun (WGS) entry which is preliminary data.</text>
</comment>
<dbReference type="InterPro" id="IPR038732">
    <property type="entry name" value="HpyO/CreE_NAD-binding"/>
</dbReference>
<evidence type="ECO:0000259" key="1">
    <source>
        <dbReference type="Pfam" id="PF13454"/>
    </source>
</evidence>
<dbReference type="EMBL" id="PXOH01000036">
    <property type="protein sequence ID" value="PSF32649.1"/>
    <property type="molecule type" value="Genomic_DNA"/>
</dbReference>
<feature type="domain" description="FAD-dependent urate hydroxylase HpyO/Asp monooxygenase CreE-like FAD/NAD(P)-binding" evidence="1">
    <location>
        <begin position="8"/>
        <end position="157"/>
    </location>
</feature>
<dbReference type="PANTHER" id="PTHR40254:SF1">
    <property type="entry name" value="BLR0577 PROTEIN"/>
    <property type="match status" value="1"/>
</dbReference>
<accession>A0A2T1LSC1</accession>
<keyword evidence="3" id="KW-1185">Reference proteome</keyword>
<dbReference type="Proteomes" id="UP000239001">
    <property type="component" value="Unassembled WGS sequence"/>
</dbReference>
<dbReference type="AlphaFoldDB" id="A0A2T1LSC1"/>
<evidence type="ECO:0000313" key="3">
    <source>
        <dbReference type="Proteomes" id="UP000239001"/>
    </source>
</evidence>
<dbReference type="SUPFAM" id="SSF51905">
    <property type="entry name" value="FAD/NAD(P)-binding domain"/>
    <property type="match status" value="1"/>
</dbReference>
<dbReference type="PANTHER" id="PTHR40254">
    <property type="entry name" value="BLR0577 PROTEIN"/>
    <property type="match status" value="1"/>
</dbReference>
<name>A0A2T1LSC1_9CHRO</name>
<organism evidence="2 3">
    <name type="scientific">Aphanothece hegewaldii CCALA 016</name>
    <dbReference type="NCBI Taxonomy" id="2107694"/>
    <lineage>
        <taxon>Bacteria</taxon>
        <taxon>Bacillati</taxon>
        <taxon>Cyanobacteriota</taxon>
        <taxon>Cyanophyceae</taxon>
        <taxon>Oscillatoriophycideae</taxon>
        <taxon>Chroococcales</taxon>
        <taxon>Aphanothecaceae</taxon>
        <taxon>Aphanothece</taxon>
    </lineage>
</organism>
<protein>
    <submittedName>
        <fullName evidence="2">Oxidoreductase</fullName>
    </submittedName>
</protein>
<proteinExistence type="predicted"/>
<dbReference type="RefSeq" id="WP_106458914.1">
    <property type="nucleotide sequence ID" value="NZ_PXOH01000036.1"/>
</dbReference>
<dbReference type="Gene3D" id="3.50.50.60">
    <property type="entry name" value="FAD/NAD(P)-binding domain"/>
    <property type="match status" value="1"/>
</dbReference>
<gene>
    <name evidence="2" type="ORF">C7H19_21200</name>
</gene>
<evidence type="ECO:0000313" key="2">
    <source>
        <dbReference type="EMBL" id="PSF32649.1"/>
    </source>
</evidence>
<dbReference type="OrthoDB" id="9784009at2"/>
<dbReference type="InterPro" id="IPR036188">
    <property type="entry name" value="FAD/NAD-bd_sf"/>
</dbReference>
<sequence>MVKPLTIAIIGGGFSGTMVATHLLRLANCPLQIKLIEKRANIGQGLAYSTAVEHHVLNVPAGKMSAFPQESEHFINWLQNRYSEKAFTANSFVSRHYYGEYLQSILQEAHEKARKDVQIEHIHYEATELQPVDDQVVITCGNGRQITADRVVLALGNLPPSNPPIADPSFYQSRRYQRWAWSTSLENIVQPDDAILLIGSGLTALDLVVNLHYKGHQGKIYMISKRGLVPQAHQQTPAYPFCLKTEQNLNGLFKHIRQEVKKAEKLGYDWRSVMDALRPHTQDIWKSLTLVEKRRFIRHLRAYWDNHRHRIASGVSDIITKLRTSQQLSLYAGEIIAYQEDMDGVTVTVRPRGSEHTHTIKVQTVINCTGSERLTSQWQYPLLKNIISTGVAQPDALELGLEVADNGSLVSRTGAKSTTLYTLGPLQKGCLWETTAVQESRQQAEKLATTLLDSFSLRNTIRPLKSSTINIESYTVQPMITPAANFVGVAPY</sequence>
<dbReference type="InterPro" id="IPR052189">
    <property type="entry name" value="L-asp_N-monooxygenase_NS-form"/>
</dbReference>
<reference evidence="2 3" key="1">
    <citation type="submission" date="2018-03" db="EMBL/GenBank/DDBJ databases">
        <title>The ancient ancestry and fast evolution of plastids.</title>
        <authorList>
            <person name="Moore K.R."/>
            <person name="Magnabosco C."/>
            <person name="Momper L."/>
            <person name="Gold D.A."/>
            <person name="Bosak T."/>
            <person name="Fournier G.P."/>
        </authorList>
    </citation>
    <scope>NUCLEOTIDE SEQUENCE [LARGE SCALE GENOMIC DNA]</scope>
    <source>
        <strain evidence="2 3">CCALA 016</strain>
    </source>
</reference>
<dbReference type="Pfam" id="PF13454">
    <property type="entry name" value="NAD_binding_9"/>
    <property type="match status" value="1"/>
</dbReference>
<reference evidence="2 3" key="2">
    <citation type="submission" date="2018-03" db="EMBL/GenBank/DDBJ databases">
        <authorList>
            <person name="Keele B.F."/>
        </authorList>
    </citation>
    <scope>NUCLEOTIDE SEQUENCE [LARGE SCALE GENOMIC DNA]</scope>
    <source>
        <strain evidence="2 3">CCALA 016</strain>
    </source>
</reference>